<proteinExistence type="inferred from homology"/>
<comment type="function">
    <text evidence="6 7">Associates with the EF-Tu.GDP complex and induces the exchange of GDP to GTP. It remains bound to the aminoacyl-tRNA.EF-Tu.GTP complex up to the GTP hydrolysis stage on the ribosome.</text>
</comment>
<dbReference type="PANTHER" id="PTHR11741:SF0">
    <property type="entry name" value="ELONGATION FACTOR TS, MITOCHONDRIAL"/>
    <property type="match status" value="1"/>
</dbReference>
<comment type="subcellular location">
    <subcellularLocation>
        <location evidence="6 8">Cytoplasm</location>
    </subcellularLocation>
</comment>
<dbReference type="InterPro" id="IPR014039">
    <property type="entry name" value="Transl_elong_EFTs/EF1B_dimer"/>
</dbReference>
<dbReference type="Pfam" id="PF00889">
    <property type="entry name" value="EF_TS"/>
    <property type="match status" value="1"/>
</dbReference>
<reference evidence="10" key="1">
    <citation type="submission" date="2023-02" db="EMBL/GenBank/DDBJ databases">
        <title>Description and genomic characterization of Salipiger bruguierae sp. nov., isolated from the sediment of mangrove plant Bruguiera sexangula.</title>
        <authorList>
            <person name="Long M."/>
        </authorList>
    </citation>
    <scope>NUCLEOTIDE SEQUENCE</scope>
    <source>
        <strain evidence="10">H15</strain>
    </source>
</reference>
<dbReference type="PROSITE" id="PS01127">
    <property type="entry name" value="EF_TS_2"/>
    <property type="match status" value="1"/>
</dbReference>
<dbReference type="SUPFAM" id="SSF54713">
    <property type="entry name" value="Elongation factor Ts (EF-Ts), dimerisation domain"/>
    <property type="match status" value="2"/>
</dbReference>
<dbReference type="RefSeq" id="WP_353472233.1">
    <property type="nucleotide sequence ID" value="NZ_CP123384.1"/>
</dbReference>
<gene>
    <name evidence="6 10" type="primary">tsf</name>
    <name evidence="10" type="ORF">PVT71_13120</name>
</gene>
<sequence>MAITAAQVKELREMTGAGMMDAKKALTETDGDMEAAIDWLRTKGLAKAAKKSGRTAAEGLVAVRVEGGVGVAVEVNAETDFVAKNAEFQAMVSDIAGAAVGVDTVEALNDATVEGKKVSEVITDKIAKIGENMTLRRMAKIEGEVVSTYVHNAASAGLGQIGVLVAMTGGSDEFGKQVAMHIAASNPASLNEAELDPAIVEKERQVQIDIARESGKPDAVIEKMIVGRMNKFLAEVTLLGQPFVVNPDVTVEQAAKEAGATITGFVRLQVGEGIEKVEEDFAAEVAKAAQG</sequence>
<evidence type="ECO:0000256" key="7">
    <source>
        <dbReference type="RuleBase" id="RU000642"/>
    </source>
</evidence>
<dbReference type="Gene3D" id="3.30.479.20">
    <property type="entry name" value="Elongation factor Ts, dimerisation domain"/>
    <property type="match status" value="2"/>
</dbReference>
<dbReference type="InterPro" id="IPR018101">
    <property type="entry name" value="Transl_elong_Ts_CS"/>
</dbReference>
<dbReference type="InterPro" id="IPR009060">
    <property type="entry name" value="UBA-like_sf"/>
</dbReference>
<dbReference type="InterPro" id="IPR001816">
    <property type="entry name" value="Transl_elong_EFTs/EF1B"/>
</dbReference>
<evidence type="ECO:0000256" key="4">
    <source>
        <dbReference type="ARBA" id="ARBA00022768"/>
    </source>
</evidence>
<protein>
    <recommendedName>
        <fullName evidence="2 6">Elongation factor Ts</fullName>
        <shortName evidence="6">EF-Ts</shortName>
    </recommendedName>
</protein>
<evidence type="ECO:0000256" key="5">
    <source>
        <dbReference type="ARBA" id="ARBA00022917"/>
    </source>
</evidence>
<dbReference type="PANTHER" id="PTHR11741">
    <property type="entry name" value="ELONGATION FACTOR TS"/>
    <property type="match status" value="1"/>
</dbReference>
<dbReference type="FunFam" id="1.10.8.10:FF:000001">
    <property type="entry name" value="Elongation factor Ts"/>
    <property type="match status" value="1"/>
</dbReference>
<evidence type="ECO:0000256" key="8">
    <source>
        <dbReference type="RuleBase" id="RU000643"/>
    </source>
</evidence>
<dbReference type="GO" id="GO:0005737">
    <property type="term" value="C:cytoplasm"/>
    <property type="evidence" value="ECO:0007669"/>
    <property type="project" value="UniProtKB-SubCell"/>
</dbReference>
<evidence type="ECO:0000256" key="3">
    <source>
        <dbReference type="ARBA" id="ARBA00022490"/>
    </source>
</evidence>
<dbReference type="HAMAP" id="MF_00050">
    <property type="entry name" value="EF_Ts"/>
    <property type="match status" value="1"/>
</dbReference>
<feature type="region of interest" description="Involved in Mg(2+) ion dislocation from EF-Tu" evidence="6">
    <location>
        <begin position="79"/>
        <end position="82"/>
    </location>
</feature>
<dbReference type="EMBL" id="CP123384">
    <property type="protein sequence ID" value="XCC93411.1"/>
    <property type="molecule type" value="Genomic_DNA"/>
</dbReference>
<dbReference type="Gene3D" id="1.10.8.10">
    <property type="entry name" value="DNA helicase RuvA subunit, C-terminal domain"/>
    <property type="match status" value="1"/>
</dbReference>
<dbReference type="AlphaFoldDB" id="A0AAU8AFW4"/>
<comment type="similarity">
    <text evidence="1 6 7">Belongs to the EF-Ts family.</text>
</comment>
<dbReference type="GO" id="GO:0003746">
    <property type="term" value="F:translation elongation factor activity"/>
    <property type="evidence" value="ECO:0007669"/>
    <property type="project" value="UniProtKB-UniRule"/>
</dbReference>
<dbReference type="Gene3D" id="1.10.286.20">
    <property type="match status" value="1"/>
</dbReference>
<evidence type="ECO:0000256" key="6">
    <source>
        <dbReference type="HAMAP-Rule" id="MF_00050"/>
    </source>
</evidence>
<dbReference type="CDD" id="cd14275">
    <property type="entry name" value="UBA_EF-Ts"/>
    <property type="match status" value="1"/>
</dbReference>
<dbReference type="FunFam" id="1.10.286.20:FF:000001">
    <property type="entry name" value="Elongation factor Ts"/>
    <property type="match status" value="1"/>
</dbReference>
<dbReference type="NCBIfam" id="TIGR00116">
    <property type="entry name" value="tsf"/>
    <property type="match status" value="1"/>
</dbReference>
<organism evidence="10">
    <name type="scientific">Alloyangia sp. H15</name>
    <dbReference type="NCBI Taxonomy" id="3029062"/>
    <lineage>
        <taxon>Bacteria</taxon>
        <taxon>Pseudomonadati</taxon>
        <taxon>Pseudomonadota</taxon>
        <taxon>Alphaproteobacteria</taxon>
        <taxon>Rhodobacterales</taxon>
        <taxon>Roseobacteraceae</taxon>
        <taxon>Alloyangia</taxon>
    </lineage>
</organism>
<dbReference type="InterPro" id="IPR036402">
    <property type="entry name" value="EF-Ts_dimer_sf"/>
</dbReference>
<keyword evidence="3 6" id="KW-0963">Cytoplasm</keyword>
<accession>A0AAU8AFW4</accession>
<dbReference type="PROSITE" id="PS01126">
    <property type="entry name" value="EF_TS_1"/>
    <property type="match status" value="1"/>
</dbReference>
<evidence type="ECO:0000313" key="10">
    <source>
        <dbReference type="EMBL" id="XCC93411.1"/>
    </source>
</evidence>
<evidence type="ECO:0000259" key="9">
    <source>
        <dbReference type="Pfam" id="PF00889"/>
    </source>
</evidence>
<feature type="domain" description="Translation elongation factor EFTs/EF1B dimerisation" evidence="9">
    <location>
        <begin position="70"/>
        <end position="272"/>
    </location>
</feature>
<name>A0AAU8AFW4_9RHOB</name>
<keyword evidence="4 6" id="KW-0251">Elongation factor</keyword>
<evidence type="ECO:0000256" key="2">
    <source>
        <dbReference type="ARBA" id="ARBA00016956"/>
    </source>
</evidence>
<evidence type="ECO:0000256" key="1">
    <source>
        <dbReference type="ARBA" id="ARBA00005532"/>
    </source>
</evidence>
<keyword evidence="5 6" id="KW-0648">Protein biosynthesis</keyword>
<dbReference type="SUPFAM" id="SSF46934">
    <property type="entry name" value="UBA-like"/>
    <property type="match status" value="1"/>
</dbReference>